<dbReference type="Pfam" id="PF18545">
    <property type="entry name" value="HalOD1"/>
    <property type="match status" value="1"/>
</dbReference>
<dbReference type="EMBL" id="JBHUDL010000030">
    <property type="protein sequence ID" value="MFD1635410.1"/>
    <property type="molecule type" value="Genomic_DNA"/>
</dbReference>
<gene>
    <name evidence="2" type="ORF">ACFSBJ_16970</name>
</gene>
<accession>A0ABD6D4E2</accession>
<comment type="caution">
    <text evidence="2">The sequence shown here is derived from an EMBL/GenBank/DDBJ whole genome shotgun (WGS) entry which is preliminary data.</text>
</comment>
<sequence length="86" mass="9247">MAPSSPKDSDVSPNLLVEIVNTLESQGLASDSYQLYDAVDVEALERILISSSSDVEVRFTVEDIQIVVTKDGATVLLDKPDGPPDK</sequence>
<feature type="domain" description="Halobacterial output" evidence="1">
    <location>
        <begin position="33"/>
        <end position="73"/>
    </location>
</feature>
<evidence type="ECO:0000313" key="3">
    <source>
        <dbReference type="Proteomes" id="UP001597075"/>
    </source>
</evidence>
<protein>
    <submittedName>
        <fullName evidence="2">HalOD1 output domain-containing protein</fullName>
    </submittedName>
</protein>
<evidence type="ECO:0000259" key="1">
    <source>
        <dbReference type="Pfam" id="PF18545"/>
    </source>
</evidence>
<dbReference type="AlphaFoldDB" id="A0ABD6D4E2"/>
<proteinExistence type="predicted"/>
<keyword evidence="3" id="KW-1185">Reference proteome</keyword>
<dbReference type="Proteomes" id="UP001597075">
    <property type="component" value="Unassembled WGS sequence"/>
</dbReference>
<dbReference type="InterPro" id="IPR040624">
    <property type="entry name" value="HalOD1"/>
</dbReference>
<evidence type="ECO:0000313" key="2">
    <source>
        <dbReference type="EMBL" id="MFD1635410.1"/>
    </source>
</evidence>
<dbReference type="RefSeq" id="WP_256407077.1">
    <property type="nucleotide sequence ID" value="NZ_CP187154.1"/>
</dbReference>
<name>A0ABD6D4E2_9EURY</name>
<reference evidence="2 3" key="1">
    <citation type="journal article" date="2019" name="Int. J. Syst. Evol. Microbiol.">
        <title>The Global Catalogue of Microorganisms (GCM) 10K type strain sequencing project: providing services to taxonomists for standard genome sequencing and annotation.</title>
        <authorList>
            <consortium name="The Broad Institute Genomics Platform"/>
            <consortium name="The Broad Institute Genome Sequencing Center for Infectious Disease"/>
            <person name="Wu L."/>
            <person name="Ma J."/>
        </authorList>
    </citation>
    <scope>NUCLEOTIDE SEQUENCE [LARGE SCALE GENOMIC DNA]</scope>
    <source>
        <strain evidence="2 3">CGMCC 1.10594</strain>
    </source>
</reference>
<organism evidence="2 3">
    <name type="scientific">Haloplanus ruber</name>
    <dbReference type="NCBI Taxonomy" id="869892"/>
    <lineage>
        <taxon>Archaea</taxon>
        <taxon>Methanobacteriati</taxon>
        <taxon>Methanobacteriota</taxon>
        <taxon>Stenosarchaea group</taxon>
        <taxon>Halobacteria</taxon>
        <taxon>Halobacteriales</taxon>
        <taxon>Haloferacaceae</taxon>
        <taxon>Haloplanus</taxon>
    </lineage>
</organism>